<dbReference type="GO" id="GO:0004519">
    <property type="term" value="F:endonuclease activity"/>
    <property type="evidence" value="ECO:0007669"/>
    <property type="project" value="UniProtKB-KW"/>
</dbReference>
<dbReference type="GO" id="GO:0009411">
    <property type="term" value="P:response to UV"/>
    <property type="evidence" value="ECO:0007669"/>
    <property type="project" value="InterPro"/>
</dbReference>
<feature type="compositionally biased region" description="Basic and acidic residues" evidence="7">
    <location>
        <begin position="55"/>
        <end position="65"/>
    </location>
</feature>
<keyword evidence="9" id="KW-1185">Reference proteome</keyword>
<keyword evidence="6" id="KW-0234">DNA repair</keyword>
<dbReference type="InParanoid" id="A0A1Y2M339"/>
<feature type="compositionally biased region" description="Basic and acidic residues" evidence="7">
    <location>
        <begin position="290"/>
        <end position="313"/>
    </location>
</feature>
<evidence type="ECO:0000256" key="2">
    <source>
        <dbReference type="ARBA" id="ARBA00022759"/>
    </source>
</evidence>
<dbReference type="GO" id="GO:0043504">
    <property type="term" value="P:mitochondrial DNA repair"/>
    <property type="evidence" value="ECO:0007669"/>
    <property type="project" value="TreeGrafter"/>
</dbReference>
<proteinExistence type="predicted"/>
<dbReference type="GO" id="GO:0016787">
    <property type="term" value="F:hydrolase activity"/>
    <property type="evidence" value="ECO:0007669"/>
    <property type="project" value="UniProtKB-KW"/>
</dbReference>
<evidence type="ECO:0000256" key="5">
    <source>
        <dbReference type="ARBA" id="ARBA00022801"/>
    </source>
</evidence>
<name>A0A1Y2M339_EPING</name>
<feature type="region of interest" description="Disordered" evidence="7">
    <location>
        <begin position="542"/>
        <end position="564"/>
    </location>
</feature>
<keyword evidence="4" id="KW-0228">DNA excision</keyword>
<dbReference type="OMA" id="PKMHYSE"/>
<evidence type="ECO:0000256" key="7">
    <source>
        <dbReference type="SAM" id="MobiDB-lite"/>
    </source>
</evidence>
<dbReference type="Gene3D" id="3.20.20.150">
    <property type="entry name" value="Divalent-metal-dependent TIM barrel enzymes"/>
    <property type="match status" value="1"/>
</dbReference>
<dbReference type="InterPro" id="IPR004601">
    <property type="entry name" value="UvdE"/>
</dbReference>
<dbReference type="EMBL" id="KZ107842">
    <property type="protein sequence ID" value="OSS50441.1"/>
    <property type="molecule type" value="Genomic_DNA"/>
</dbReference>
<dbReference type="GO" id="GO:0006289">
    <property type="term" value="P:nucleotide-excision repair"/>
    <property type="evidence" value="ECO:0007669"/>
    <property type="project" value="InterPro"/>
</dbReference>
<feature type="region of interest" description="Disordered" evidence="7">
    <location>
        <begin position="290"/>
        <end position="316"/>
    </location>
</feature>
<protein>
    <recommendedName>
        <fullName evidence="10">UV-endonuclease UvdE</fullName>
    </recommendedName>
</protein>
<reference evidence="8 9" key="1">
    <citation type="journal article" date="2017" name="Genome Announc.">
        <title>Genome sequence of the saprophytic ascomycete Epicoccum nigrum ICMP 19927 strain isolated from New Zealand.</title>
        <authorList>
            <person name="Fokin M."/>
            <person name="Fleetwood D."/>
            <person name="Weir B.S."/>
            <person name="Villas-Boas S.G."/>
        </authorList>
    </citation>
    <scope>NUCLEOTIDE SEQUENCE [LARGE SCALE GENOMIC DNA]</scope>
    <source>
        <strain evidence="8 9">ICMP 19927</strain>
    </source>
</reference>
<feature type="region of interest" description="Disordered" evidence="7">
    <location>
        <begin position="207"/>
        <end position="233"/>
    </location>
</feature>
<evidence type="ECO:0000256" key="3">
    <source>
        <dbReference type="ARBA" id="ARBA00022763"/>
    </source>
</evidence>
<feature type="region of interest" description="Disordered" evidence="7">
    <location>
        <begin position="139"/>
        <end position="186"/>
    </location>
</feature>
<dbReference type="GO" id="GO:0005739">
    <property type="term" value="C:mitochondrion"/>
    <property type="evidence" value="ECO:0007669"/>
    <property type="project" value="TreeGrafter"/>
</dbReference>
<dbReference type="STRING" id="105696.A0A1Y2M339"/>
<evidence type="ECO:0000256" key="6">
    <source>
        <dbReference type="ARBA" id="ARBA00023204"/>
    </source>
</evidence>
<keyword evidence="3" id="KW-0227">DNA damage</keyword>
<dbReference type="Pfam" id="PF03851">
    <property type="entry name" value="UvdE"/>
    <property type="match status" value="1"/>
</dbReference>
<evidence type="ECO:0000256" key="1">
    <source>
        <dbReference type="ARBA" id="ARBA00022722"/>
    </source>
</evidence>
<feature type="region of interest" description="Disordered" evidence="7">
    <location>
        <begin position="44"/>
        <end position="113"/>
    </location>
</feature>
<dbReference type="AlphaFoldDB" id="A0A1Y2M339"/>
<dbReference type="Proteomes" id="UP000193240">
    <property type="component" value="Unassembled WGS sequence"/>
</dbReference>
<feature type="compositionally biased region" description="Acidic residues" evidence="7">
    <location>
        <begin position="222"/>
        <end position="233"/>
    </location>
</feature>
<keyword evidence="2" id="KW-0255">Endonuclease</keyword>
<evidence type="ECO:0000313" key="8">
    <source>
        <dbReference type="EMBL" id="OSS50441.1"/>
    </source>
</evidence>
<organism evidence="8 9">
    <name type="scientific">Epicoccum nigrum</name>
    <name type="common">Soil fungus</name>
    <name type="synonym">Epicoccum purpurascens</name>
    <dbReference type="NCBI Taxonomy" id="105696"/>
    <lineage>
        <taxon>Eukaryota</taxon>
        <taxon>Fungi</taxon>
        <taxon>Dikarya</taxon>
        <taxon>Ascomycota</taxon>
        <taxon>Pezizomycotina</taxon>
        <taxon>Dothideomycetes</taxon>
        <taxon>Pleosporomycetidae</taxon>
        <taxon>Pleosporales</taxon>
        <taxon>Pleosporineae</taxon>
        <taxon>Didymellaceae</taxon>
        <taxon>Epicoccum</taxon>
    </lineage>
</organism>
<dbReference type="PANTHER" id="PTHR31290:SF5">
    <property type="entry name" value="UV-DAMAGE ENDONUCLEASE"/>
    <property type="match status" value="1"/>
</dbReference>
<keyword evidence="1" id="KW-0540">Nuclease</keyword>
<feature type="compositionally biased region" description="Polar residues" evidence="7">
    <location>
        <begin position="144"/>
        <end position="154"/>
    </location>
</feature>
<sequence length="807" mass="88763">MIRSLQRFGPSIASRTIQRAPLVLHCIRTLPYLPAMPPKRKASTAAASLAAGEAPVDRSKVRRSEVPLPSNATDKGKKPPRRQSSRGGAAITNPNVNPELLDAPNALRASPDGHECADAEAHLHQHDIDIGNGVNGVNADVPKPSTSQNATTEIKTAPLTGAESIDKDGSTAAAPAAGRAKGKKARATHVKTEVAESHVASANGVLQNGTAPAEEAGVTGDPEAEGGDGEETDEVELNEAMTRPPPVNSEYLPLPWKGRLGYACLNTYLRNANPPVFSSRTCRIASIIEHRHPLKDPSQPEHPTKNRPDKDQSADLARGQKYVEEICLANVRDIIKMVRWNDRYGIKFMRLSSEMFPFASHEEYGYKLAPFAAEALAEAGKVIGELGHRVTTHPGQFTQLGSPRKSVIENAIRDLEYHAEMLSLLKLPPQQDRDAVMIMHLGGAFGDKPAALERFRENYARLSDDVKKRLVLENDDVVWNAHELLPMCQELNIPFVLDFHHHNILFDNTKLREGTKDVMEMYPAILETWAKKNITPKMHYSEQCPGTITGRDRRKHSPRVMTFPPCPDTMDLMIEAKDKEQAVFELMRTFKLPGFERINDIIPHHRPDENKPWKPKPKKKPKKGKKKTDDLDDIDAKLEAEEEEGEVPPPIVPDEEVGMGGPEGRVYWPPTMEDWLRPPKRVIKKKEEGAATPAKKKQKAAATDNASVTSETTGLDQAKTPAKKPAAKRAASSTKKKAPRSVPTPSPSDDDDEDGLSSPPLSDLGEEDEAPAVQKRAARPAPTRKKSGRATATKVSYKEEDADEMSM</sequence>
<feature type="compositionally biased region" description="Basic residues" evidence="7">
    <location>
        <begin position="613"/>
        <end position="626"/>
    </location>
</feature>
<dbReference type="SUPFAM" id="SSF51658">
    <property type="entry name" value="Xylose isomerase-like"/>
    <property type="match status" value="1"/>
</dbReference>
<feature type="region of interest" description="Disordered" evidence="7">
    <location>
        <begin position="601"/>
        <end position="807"/>
    </location>
</feature>
<evidence type="ECO:0000313" key="9">
    <source>
        <dbReference type="Proteomes" id="UP000193240"/>
    </source>
</evidence>
<feature type="compositionally biased region" description="Polar residues" evidence="7">
    <location>
        <begin position="704"/>
        <end position="715"/>
    </location>
</feature>
<gene>
    <name evidence="8" type="ORF">B5807_04877</name>
</gene>
<dbReference type="NCBIfam" id="TIGR00629">
    <property type="entry name" value="uvde"/>
    <property type="match status" value="1"/>
</dbReference>
<dbReference type="PANTHER" id="PTHR31290">
    <property type="entry name" value="UV-DAMAGE ENDONUCLEASE"/>
    <property type="match status" value="1"/>
</dbReference>
<keyword evidence="5" id="KW-0378">Hydrolase</keyword>
<dbReference type="GO" id="GO:0005634">
    <property type="term" value="C:nucleus"/>
    <property type="evidence" value="ECO:0007669"/>
    <property type="project" value="TreeGrafter"/>
</dbReference>
<feature type="compositionally biased region" description="Basic residues" evidence="7">
    <location>
        <begin position="776"/>
        <end position="788"/>
    </location>
</feature>
<accession>A0A1Y2M339</accession>
<dbReference type="InterPro" id="IPR036237">
    <property type="entry name" value="Xyl_isomerase-like_sf"/>
</dbReference>
<evidence type="ECO:0000256" key="4">
    <source>
        <dbReference type="ARBA" id="ARBA00022769"/>
    </source>
</evidence>
<feature type="compositionally biased region" description="Basic and acidic residues" evidence="7">
    <location>
        <begin position="601"/>
        <end position="612"/>
    </location>
</feature>
<feature type="compositionally biased region" description="Low complexity" evidence="7">
    <location>
        <begin position="44"/>
        <end position="54"/>
    </location>
</feature>
<evidence type="ECO:0008006" key="10">
    <source>
        <dbReference type="Google" id="ProtNLM"/>
    </source>
</evidence>